<dbReference type="PANTHER" id="PTHR46580">
    <property type="entry name" value="SENSOR KINASE-RELATED"/>
    <property type="match status" value="1"/>
</dbReference>
<sequence length="752" mass="81903">MKQWMWASLVLLAACRPPLAQQATQERDGGRARSEAAPVAQAAERAVPDGQLWAYDRSVAPRRVGAMQWQAVTLSRRHALAAAQDHGRLAVPTPDGRSLAFRFEHQRRDGDHWSWIGRAEGGPADARALLVFGPYGAIGSIADADGAAWQLATFEGRTWVGRALAAGPAAALADAASFETDYLMPPADRPVDTAAGGPADQQAIVDLVVGYTVGYANGFQDRARAESNLYNIQATINDALYVSQINARVRIVHAMQVDYPDDNSNFQALREMTGADGTAAAPAFSALRQARDSYGGDLVLLVRNQGYRPDRACGASWLIGGNLKGIDASDAGLGYLVWNHAYSYSLPHCHPFAAPHVIGHSFGLQHDRASASPRGALEYGATPYAFGYVHGNPGYGQTRTTMAYPFESGSSYSYIYSTPDITCSPTAPCVLGVANEADNVRTARQTIPAVASFRPRKVLGDVVRGDFDAGGTGDLYWRNPSTQQFAYWTDLYGTRSAGFYMQAEYEVAGIGDFTGDGRSDVLWKSDAYKYLVLWVAKDNGYEQRGVGGYEPGMSFVGIGDFDGDERQDLMWRSHDAELLKVWRMNGAQIRSQFIAAMPQWYQLLGIGDYNGDGYSDVIYADSSDVNLYLNNGFGFVGQRIGARPQGWTFLGSGDLNNDRREDLIWQNAARTTASYWTMDGARILANPSLATYPNRRFVGARHVDRNPSAELLWLEPAYSAGSSPNLMVTVVDDPYSPGSTQGLQFPAGWEPR</sequence>
<proteinExistence type="predicted"/>
<accession>A0AAU8N1G8</accession>
<evidence type="ECO:0000256" key="3">
    <source>
        <dbReference type="SAM" id="SignalP"/>
    </source>
</evidence>
<dbReference type="AlphaFoldDB" id="A0AAU8N1G8"/>
<reference evidence="4" key="1">
    <citation type="submission" date="2024-06" db="EMBL/GenBank/DDBJ databases">
        <authorList>
            <person name="Li S."/>
        </authorList>
    </citation>
    <scope>NUCLEOTIDE SEQUENCE</scope>
    <source>
        <strain evidence="4">SR10</strain>
    </source>
</reference>
<feature type="chain" id="PRO_5043762049" evidence="3">
    <location>
        <begin position="23"/>
        <end position="752"/>
    </location>
</feature>
<organism evidence="4">
    <name type="scientific">Lysobacter firmicutimachus</name>
    <dbReference type="NCBI Taxonomy" id="1792846"/>
    <lineage>
        <taxon>Bacteria</taxon>
        <taxon>Pseudomonadati</taxon>
        <taxon>Pseudomonadota</taxon>
        <taxon>Gammaproteobacteria</taxon>
        <taxon>Lysobacterales</taxon>
        <taxon>Lysobacteraceae</taxon>
        <taxon>Lysobacter</taxon>
    </lineage>
</organism>
<dbReference type="EMBL" id="CP159925">
    <property type="protein sequence ID" value="XCO77331.1"/>
    <property type="molecule type" value="Genomic_DNA"/>
</dbReference>
<dbReference type="PANTHER" id="PTHR46580:SF2">
    <property type="entry name" value="MAM DOMAIN-CONTAINING PROTEIN"/>
    <property type="match status" value="1"/>
</dbReference>
<keyword evidence="1 3" id="KW-0732">Signal</keyword>
<feature type="signal peptide" evidence="3">
    <location>
        <begin position="1"/>
        <end position="22"/>
    </location>
</feature>
<protein>
    <submittedName>
        <fullName evidence="4">Reprolysin-like metallopeptidase</fullName>
    </submittedName>
</protein>
<dbReference type="InterPro" id="IPR028994">
    <property type="entry name" value="Integrin_alpha_N"/>
</dbReference>
<evidence type="ECO:0000313" key="4">
    <source>
        <dbReference type="EMBL" id="XCO77331.1"/>
    </source>
</evidence>
<dbReference type="SUPFAM" id="SSF69318">
    <property type="entry name" value="Integrin alpha N-terminal domain"/>
    <property type="match status" value="1"/>
</dbReference>
<dbReference type="InterPro" id="IPR013517">
    <property type="entry name" value="FG-GAP"/>
</dbReference>
<evidence type="ECO:0000256" key="1">
    <source>
        <dbReference type="ARBA" id="ARBA00022729"/>
    </source>
</evidence>
<dbReference type="Gene3D" id="2.130.10.130">
    <property type="entry name" value="Integrin alpha, N-terminal"/>
    <property type="match status" value="1"/>
</dbReference>
<feature type="region of interest" description="Disordered" evidence="2">
    <location>
        <begin position="22"/>
        <end position="43"/>
    </location>
</feature>
<dbReference type="PROSITE" id="PS51257">
    <property type="entry name" value="PROKAR_LIPOPROTEIN"/>
    <property type="match status" value="1"/>
</dbReference>
<evidence type="ECO:0000256" key="2">
    <source>
        <dbReference type="SAM" id="MobiDB-lite"/>
    </source>
</evidence>
<gene>
    <name evidence="4" type="ORF">ABU614_11265</name>
</gene>
<feature type="compositionally biased region" description="Basic and acidic residues" evidence="2">
    <location>
        <begin position="25"/>
        <end position="34"/>
    </location>
</feature>
<dbReference type="Pfam" id="PF13517">
    <property type="entry name" value="FG-GAP_3"/>
    <property type="match status" value="1"/>
</dbReference>
<dbReference type="RefSeq" id="WP_363800660.1">
    <property type="nucleotide sequence ID" value="NZ_CP159925.1"/>
</dbReference>
<dbReference type="Pfam" id="PF13583">
    <property type="entry name" value="Reprolysin_4"/>
    <property type="match status" value="1"/>
</dbReference>
<dbReference type="SUPFAM" id="SSF55486">
    <property type="entry name" value="Metalloproteases ('zincins'), catalytic domain"/>
    <property type="match status" value="1"/>
</dbReference>
<name>A0AAU8N1G8_9GAMM</name>